<dbReference type="PANTHER" id="PTHR23226:SF423">
    <property type="entry name" value="C2H2-TYPE DOMAIN-CONTAINING PROTEIN"/>
    <property type="match status" value="1"/>
</dbReference>
<keyword evidence="3" id="KW-0479">Metal-binding</keyword>
<evidence type="ECO:0000256" key="7">
    <source>
        <dbReference type="ARBA" id="ARBA00023015"/>
    </source>
</evidence>
<dbReference type="Gene3D" id="3.30.160.60">
    <property type="entry name" value="Classic Zinc Finger"/>
    <property type="match status" value="4"/>
</dbReference>
<comment type="subcellular location">
    <subcellularLocation>
        <location evidence="1">Nucleus</location>
    </subcellularLocation>
</comment>
<evidence type="ECO:0000256" key="12">
    <source>
        <dbReference type="SAM" id="MobiDB-lite"/>
    </source>
</evidence>
<dbReference type="AlphaFoldDB" id="H9G8P1"/>
<dbReference type="STRING" id="28377.ENSACAP00000004132"/>
<keyword evidence="10" id="KW-0539">Nucleus</keyword>
<reference evidence="15" key="1">
    <citation type="submission" date="2009-12" db="EMBL/GenBank/DDBJ databases">
        <title>The Genome Sequence of Anolis carolinensis (Green Anole Lizard).</title>
        <authorList>
            <consortium name="The Genome Sequencing Platform"/>
            <person name="Di Palma F."/>
            <person name="Alfoldi J."/>
            <person name="Heiman D."/>
            <person name="Young S."/>
            <person name="Grabherr M."/>
            <person name="Johnson J."/>
            <person name="Lander E.S."/>
            <person name="Lindblad-Toh K."/>
        </authorList>
    </citation>
    <scope>NUCLEOTIDE SEQUENCE [LARGE SCALE GENOMIC DNA]</scope>
    <source>
        <strain evidence="15">JBL SC #1</strain>
    </source>
</reference>
<dbReference type="Ensembl" id="ENSACAT00000004231.4">
    <property type="protein sequence ID" value="ENSACAP00000004132.4"/>
    <property type="gene ID" value="ENSACAG00000004271.4"/>
</dbReference>
<dbReference type="Bgee" id="ENSACAG00000004271">
    <property type="expression patterns" value="Expressed in dewlap and 8 other cell types or tissues"/>
</dbReference>
<dbReference type="CDD" id="cd07936">
    <property type="entry name" value="SCAN"/>
    <property type="match status" value="1"/>
</dbReference>
<evidence type="ECO:0000256" key="10">
    <source>
        <dbReference type="ARBA" id="ARBA00023242"/>
    </source>
</evidence>
<feature type="domain" description="C2H2-type" evidence="13">
    <location>
        <begin position="441"/>
        <end position="468"/>
    </location>
</feature>
<dbReference type="eggNOG" id="KOG1721">
    <property type="taxonomic scope" value="Eukaryota"/>
</dbReference>
<keyword evidence="4" id="KW-0677">Repeat</keyword>
<dbReference type="Proteomes" id="UP000001646">
    <property type="component" value="Unplaced"/>
</dbReference>
<feature type="domain" description="C2H2-type" evidence="13">
    <location>
        <begin position="384"/>
        <end position="412"/>
    </location>
</feature>
<keyword evidence="16" id="KW-1185">Reference proteome</keyword>
<dbReference type="SMART" id="SM00355">
    <property type="entry name" value="ZnF_C2H2"/>
    <property type="match status" value="5"/>
</dbReference>
<evidence type="ECO:0000256" key="8">
    <source>
        <dbReference type="ARBA" id="ARBA00023125"/>
    </source>
</evidence>
<dbReference type="PROSITE" id="PS50157">
    <property type="entry name" value="ZINC_FINGER_C2H2_2"/>
    <property type="match status" value="5"/>
</dbReference>
<dbReference type="InterPro" id="IPR003309">
    <property type="entry name" value="SCAN_dom"/>
</dbReference>
<proteinExistence type="inferred from homology"/>
<reference evidence="15" key="3">
    <citation type="submission" date="2025-09" db="UniProtKB">
        <authorList>
            <consortium name="Ensembl"/>
        </authorList>
    </citation>
    <scope>IDENTIFICATION</scope>
</reference>
<keyword evidence="6" id="KW-0862">Zinc</keyword>
<evidence type="ECO:0000256" key="11">
    <source>
        <dbReference type="PROSITE-ProRule" id="PRU00042"/>
    </source>
</evidence>
<evidence type="ECO:0000313" key="15">
    <source>
        <dbReference type="Ensembl" id="ENSACAP00000004132.4"/>
    </source>
</evidence>
<evidence type="ECO:0000256" key="4">
    <source>
        <dbReference type="ARBA" id="ARBA00022737"/>
    </source>
</evidence>
<dbReference type="GO" id="GO:0008270">
    <property type="term" value="F:zinc ion binding"/>
    <property type="evidence" value="ECO:0007669"/>
    <property type="project" value="UniProtKB-KW"/>
</dbReference>
<dbReference type="GO" id="GO:0006357">
    <property type="term" value="P:regulation of transcription by RNA polymerase II"/>
    <property type="evidence" value="ECO:0000318"/>
    <property type="project" value="GO_Central"/>
</dbReference>
<evidence type="ECO:0000256" key="3">
    <source>
        <dbReference type="ARBA" id="ARBA00022723"/>
    </source>
</evidence>
<dbReference type="HOGENOM" id="CLU_002678_53_6_1"/>
<dbReference type="PROSITE" id="PS50804">
    <property type="entry name" value="SCAN_BOX"/>
    <property type="match status" value="1"/>
</dbReference>
<dbReference type="GO" id="GO:0000981">
    <property type="term" value="F:DNA-binding transcription factor activity, RNA polymerase II-specific"/>
    <property type="evidence" value="ECO:0000318"/>
    <property type="project" value="GO_Central"/>
</dbReference>
<feature type="region of interest" description="Disordered" evidence="12">
    <location>
        <begin position="469"/>
        <end position="488"/>
    </location>
</feature>
<evidence type="ECO:0000259" key="13">
    <source>
        <dbReference type="PROSITE" id="PS50157"/>
    </source>
</evidence>
<accession>H9G8P1</accession>
<dbReference type="FunFam" id="3.30.160.60:FF:000566">
    <property type="entry name" value="zinc finger protein 133 isoform X2"/>
    <property type="match status" value="2"/>
</dbReference>
<dbReference type="SUPFAM" id="SSF47353">
    <property type="entry name" value="Retrovirus capsid dimerization domain-like"/>
    <property type="match status" value="1"/>
</dbReference>
<evidence type="ECO:0000256" key="1">
    <source>
        <dbReference type="ARBA" id="ARBA00004123"/>
    </source>
</evidence>
<evidence type="ECO:0000256" key="6">
    <source>
        <dbReference type="ARBA" id="ARBA00022833"/>
    </source>
</evidence>
<evidence type="ECO:0000259" key="14">
    <source>
        <dbReference type="PROSITE" id="PS50804"/>
    </source>
</evidence>
<name>H9G8P1_ANOCA</name>
<keyword evidence="5 11" id="KW-0863">Zinc-finger</keyword>
<dbReference type="SMART" id="SM00431">
    <property type="entry name" value="SCAN"/>
    <property type="match status" value="1"/>
</dbReference>
<dbReference type="FunFam" id="1.10.4020.10:FF:000001">
    <property type="entry name" value="zinc finger protein 263 isoform X1"/>
    <property type="match status" value="1"/>
</dbReference>
<dbReference type="InterPro" id="IPR013087">
    <property type="entry name" value="Znf_C2H2_type"/>
</dbReference>
<feature type="domain" description="C2H2-type" evidence="13">
    <location>
        <begin position="489"/>
        <end position="516"/>
    </location>
</feature>
<dbReference type="InterPro" id="IPR038269">
    <property type="entry name" value="SCAN_sf"/>
</dbReference>
<evidence type="ECO:0000256" key="2">
    <source>
        <dbReference type="ARBA" id="ARBA00006991"/>
    </source>
</evidence>
<dbReference type="FunFam" id="3.30.160.60:FF:000508">
    <property type="entry name" value="Myeloid zinc finger 1"/>
    <property type="match status" value="2"/>
</dbReference>
<keyword evidence="8" id="KW-0238">DNA-binding</keyword>
<reference evidence="15" key="2">
    <citation type="submission" date="2025-08" db="UniProtKB">
        <authorList>
            <consortium name="Ensembl"/>
        </authorList>
    </citation>
    <scope>IDENTIFICATION</scope>
</reference>
<evidence type="ECO:0000313" key="16">
    <source>
        <dbReference type="Proteomes" id="UP000001646"/>
    </source>
</evidence>
<keyword evidence="9" id="KW-0804">Transcription</keyword>
<dbReference type="PROSITE" id="PS00028">
    <property type="entry name" value="ZINC_FINGER_C2H2_1"/>
    <property type="match status" value="5"/>
</dbReference>
<dbReference type="GO" id="GO:0045892">
    <property type="term" value="P:negative regulation of DNA-templated transcription"/>
    <property type="evidence" value="ECO:0007669"/>
    <property type="project" value="UniProtKB-ARBA"/>
</dbReference>
<dbReference type="PANTHER" id="PTHR23226">
    <property type="entry name" value="ZINC FINGER AND SCAN DOMAIN-CONTAINING"/>
    <property type="match status" value="1"/>
</dbReference>
<feature type="domain" description="SCAN box" evidence="14">
    <location>
        <begin position="165"/>
        <end position="246"/>
    </location>
</feature>
<evidence type="ECO:0000256" key="5">
    <source>
        <dbReference type="ARBA" id="ARBA00022771"/>
    </source>
</evidence>
<dbReference type="Gene3D" id="1.10.4020.10">
    <property type="entry name" value="DNA breaking-rejoining enzymes"/>
    <property type="match status" value="1"/>
</dbReference>
<dbReference type="GO" id="GO:0005634">
    <property type="term" value="C:nucleus"/>
    <property type="evidence" value="ECO:0007669"/>
    <property type="project" value="UniProtKB-SubCell"/>
</dbReference>
<dbReference type="InterPro" id="IPR036236">
    <property type="entry name" value="Znf_C2H2_sf"/>
</dbReference>
<feature type="domain" description="C2H2-type" evidence="13">
    <location>
        <begin position="517"/>
        <end position="539"/>
    </location>
</feature>
<evidence type="ECO:0000256" key="9">
    <source>
        <dbReference type="ARBA" id="ARBA00023163"/>
    </source>
</evidence>
<dbReference type="Pfam" id="PF00096">
    <property type="entry name" value="zf-C2H2"/>
    <property type="match status" value="4"/>
</dbReference>
<dbReference type="SUPFAM" id="SSF57667">
    <property type="entry name" value="beta-beta-alpha zinc fingers"/>
    <property type="match status" value="3"/>
</dbReference>
<feature type="domain" description="C2H2-type" evidence="13">
    <location>
        <begin position="413"/>
        <end position="440"/>
    </location>
</feature>
<dbReference type="GeneTree" id="ENSGT00940000154715"/>
<protein>
    <submittedName>
        <fullName evidence="15">Uncharacterized protein</fullName>
    </submittedName>
</protein>
<dbReference type="GO" id="GO:0042802">
    <property type="term" value="F:identical protein binding"/>
    <property type="evidence" value="ECO:0007669"/>
    <property type="project" value="UniProtKB-ARBA"/>
</dbReference>
<sequence length="547" mass="61666">MATELTPGGAVTFSFQNVLEHGVNSERDKVEEAPTKTLEVEGERITPRVIQVGNLGEFLGWVAPQDLVQGSDEGLAQRWEAQWQEVLKAVQPLPVECGLQQQSKPVPWDLCGVVDEGSQWPNGEVVAQLLVDNGLAFQGPDGGEHRMVAKEVVLGEDLLKAEAQRRHFRMLRYQETVGPREICRRLRECCHRWLMPEKRTKEQILELLILEQFLTILPQEMQSWVRSHCPQTCSQAVALAEEFLRDQQQQLKVLSSCEEVVVVSPETDWTSLGSGLNRQVHGEAQLDSRQELTPSGSIRCLDAYALPSSERATNGNKVDSSHHQGVSQLPVHFETLPGQSSLLESGQELEPMETGVEPMDGWEEAILCSEGVYETVVRLEEHGHWCLECGESFLDALQLERHQKAQHSGRKRPECPECGKSFRDLSHVLRHQTVHTGEKPYACSECGQSFTQKPALNRHLRKHSEDKDFPGFEVTIRPPKNHTGSRKRPECLECGKSFRDVSQVLRHQTVHTGERPYSCLECGQSFTQKPALNRHMRKHLDIGQYAG</sequence>
<dbReference type="GO" id="GO:0000978">
    <property type="term" value="F:RNA polymerase II cis-regulatory region sequence-specific DNA binding"/>
    <property type="evidence" value="ECO:0000318"/>
    <property type="project" value="GO_Central"/>
</dbReference>
<comment type="similarity">
    <text evidence="2">Belongs to the krueppel C2H2-type zinc-finger protein family.</text>
</comment>
<organism evidence="15 16">
    <name type="scientific">Anolis carolinensis</name>
    <name type="common">Green anole</name>
    <name type="synonym">American chameleon</name>
    <dbReference type="NCBI Taxonomy" id="28377"/>
    <lineage>
        <taxon>Eukaryota</taxon>
        <taxon>Metazoa</taxon>
        <taxon>Chordata</taxon>
        <taxon>Craniata</taxon>
        <taxon>Vertebrata</taxon>
        <taxon>Euteleostomi</taxon>
        <taxon>Lepidosauria</taxon>
        <taxon>Squamata</taxon>
        <taxon>Bifurcata</taxon>
        <taxon>Unidentata</taxon>
        <taxon>Episquamata</taxon>
        <taxon>Toxicofera</taxon>
        <taxon>Iguania</taxon>
        <taxon>Dactyloidae</taxon>
        <taxon>Anolis</taxon>
    </lineage>
</organism>
<dbReference type="InParanoid" id="H9G8P1"/>
<keyword evidence="7" id="KW-0805">Transcription regulation</keyword>
<dbReference type="Pfam" id="PF02023">
    <property type="entry name" value="SCAN"/>
    <property type="match status" value="1"/>
</dbReference>